<dbReference type="Gene3D" id="3.30.450.90">
    <property type="match status" value="1"/>
</dbReference>
<evidence type="ECO:0000313" key="5">
    <source>
        <dbReference type="EMBL" id="RIE01352.1"/>
    </source>
</evidence>
<dbReference type="GO" id="GO:0005886">
    <property type="term" value="C:plasma membrane"/>
    <property type="evidence" value="ECO:0007669"/>
    <property type="project" value="TreeGrafter"/>
</dbReference>
<dbReference type="PANTHER" id="PTHR30258">
    <property type="entry name" value="TYPE II SECRETION SYSTEM PROTEIN GSPE-RELATED"/>
    <property type="match status" value="1"/>
</dbReference>
<dbReference type="InterPro" id="IPR037257">
    <property type="entry name" value="T2SS_E_N_sf"/>
</dbReference>
<dbReference type="RefSeq" id="WP_119151611.1">
    <property type="nucleotide sequence ID" value="NZ_JBHSOV010000052.1"/>
</dbReference>
<dbReference type="GO" id="GO:0005524">
    <property type="term" value="F:ATP binding"/>
    <property type="evidence" value="ECO:0007669"/>
    <property type="project" value="UniProtKB-KW"/>
</dbReference>
<organism evidence="5 6">
    <name type="scientific">Cohnella faecalis</name>
    <dbReference type="NCBI Taxonomy" id="2315694"/>
    <lineage>
        <taxon>Bacteria</taxon>
        <taxon>Bacillati</taxon>
        <taxon>Bacillota</taxon>
        <taxon>Bacilli</taxon>
        <taxon>Bacillales</taxon>
        <taxon>Paenibacillaceae</taxon>
        <taxon>Cohnella</taxon>
    </lineage>
</organism>
<dbReference type="Proteomes" id="UP000266340">
    <property type="component" value="Unassembled WGS sequence"/>
</dbReference>
<dbReference type="InterPro" id="IPR003593">
    <property type="entry name" value="AAA+_ATPase"/>
</dbReference>
<dbReference type="SMART" id="SM00382">
    <property type="entry name" value="AAA"/>
    <property type="match status" value="1"/>
</dbReference>
<dbReference type="PROSITE" id="PS00662">
    <property type="entry name" value="T2SP_E"/>
    <property type="match status" value="1"/>
</dbReference>
<evidence type="ECO:0000256" key="3">
    <source>
        <dbReference type="ARBA" id="ARBA00022840"/>
    </source>
</evidence>
<dbReference type="AlphaFoldDB" id="A0A398CH98"/>
<evidence type="ECO:0000256" key="2">
    <source>
        <dbReference type="ARBA" id="ARBA00022741"/>
    </source>
</evidence>
<accession>A0A398CH98</accession>
<sequence length="556" mass="62305">MLPRKKLGDLLIEAGLLTEEQLQSALEEQGKSKLRLGDVLISKNYVTEQQVIDVLVHQLGIPYVQVHELPIDSQVISLVPQKLAERQKVLPVSREGNKLVVAMNNPLDYFAIDELRMTTGMQIVPVITSKEELERSISRFYGFQESVDQIAKRLEQNEIVDANSMLQDDIYSPVIKTVNQIIEQAVQVGASDIHFDPQEDGLRIRYRVDGVLRSEKKLPIHMQKVISARVKIMAQLDIAERRLPHDGRLELTIDRRKIDIRISTLPTMFGEKIVMRILDSKNKNNKLSNLGFAESNLSRFEEGIHSPYGMVVIAGPTGSGKTTTLYSAIQQLNSDDVNILTIEDPVEYQLQGINQVQVNPGPGLSFAKGLRSMLRQDPDIVMVGEMRDLETAEISVRAAMTGHLVLSTLHANNSVNAITRLLDMGVEPFLLSSSLNCVVAQRLVRCVCKGCAEKYKPSLEERKWFEMQGIKVEEMQRGTGCLQCSQTGYKGRVAIHEVLLLDDTLRSMIINRRSDADYREHAVKQGLLSLLHDGLQKAAAGLTTLQEVLRVTSRDV</sequence>
<name>A0A398CH98_9BACL</name>
<evidence type="ECO:0000256" key="1">
    <source>
        <dbReference type="ARBA" id="ARBA00006611"/>
    </source>
</evidence>
<feature type="domain" description="Bacterial type II secretion system protein E" evidence="4">
    <location>
        <begin position="374"/>
        <end position="388"/>
    </location>
</feature>
<keyword evidence="3" id="KW-0067">ATP-binding</keyword>
<dbReference type="FunFam" id="3.40.50.300:FF:000398">
    <property type="entry name" value="Type IV pilus assembly ATPase PilB"/>
    <property type="match status" value="1"/>
</dbReference>
<dbReference type="OrthoDB" id="9808272at2"/>
<keyword evidence="2" id="KW-0547">Nucleotide-binding</keyword>
<evidence type="ECO:0000259" key="4">
    <source>
        <dbReference type="PROSITE" id="PS00662"/>
    </source>
</evidence>
<dbReference type="Pfam" id="PF00437">
    <property type="entry name" value="T2SSE"/>
    <property type="match status" value="1"/>
</dbReference>
<dbReference type="SUPFAM" id="SSF160246">
    <property type="entry name" value="EspE N-terminal domain-like"/>
    <property type="match status" value="1"/>
</dbReference>
<keyword evidence="6" id="KW-1185">Reference proteome</keyword>
<protein>
    <submittedName>
        <fullName evidence="5">Type II secretion system protein GspE</fullName>
    </submittedName>
</protein>
<dbReference type="FunFam" id="3.30.300.160:FF:000002">
    <property type="entry name" value="Type II secretion system protein E"/>
    <property type="match status" value="1"/>
</dbReference>
<dbReference type="InterPro" id="IPR007831">
    <property type="entry name" value="T2SS_GspE_N"/>
</dbReference>
<evidence type="ECO:0000313" key="6">
    <source>
        <dbReference type="Proteomes" id="UP000266340"/>
    </source>
</evidence>
<comment type="similarity">
    <text evidence="1">Belongs to the GSP E family.</text>
</comment>
<comment type="caution">
    <text evidence="5">The sequence shown here is derived from an EMBL/GenBank/DDBJ whole genome shotgun (WGS) entry which is preliminary data.</text>
</comment>
<dbReference type="InterPro" id="IPR001482">
    <property type="entry name" value="T2SS/T4SS_dom"/>
</dbReference>
<gene>
    <name evidence="5" type="ORF">D3H35_23560</name>
</gene>
<dbReference type="PANTHER" id="PTHR30258:SF1">
    <property type="entry name" value="PROTEIN TRANSPORT PROTEIN HOFB HOMOLOG"/>
    <property type="match status" value="1"/>
</dbReference>
<dbReference type="FunFam" id="3.30.450.90:FF:000001">
    <property type="entry name" value="Type II secretion system ATPase GspE"/>
    <property type="match status" value="1"/>
</dbReference>
<dbReference type="Gene3D" id="3.30.300.160">
    <property type="entry name" value="Type II secretion system, protein E, N-terminal domain"/>
    <property type="match status" value="1"/>
</dbReference>
<dbReference type="EMBL" id="QXJM01000040">
    <property type="protein sequence ID" value="RIE01352.1"/>
    <property type="molecule type" value="Genomic_DNA"/>
</dbReference>
<reference evidence="5 6" key="1">
    <citation type="submission" date="2018-09" db="EMBL/GenBank/DDBJ databases">
        <title>Cohnella cavernae sp. nov., isolated from a karst cave.</title>
        <authorList>
            <person name="Zhu H."/>
        </authorList>
    </citation>
    <scope>NUCLEOTIDE SEQUENCE [LARGE SCALE GENOMIC DNA]</scope>
    <source>
        <strain evidence="5 6">K2E09-144</strain>
    </source>
</reference>
<dbReference type="SUPFAM" id="SSF52540">
    <property type="entry name" value="P-loop containing nucleoside triphosphate hydrolases"/>
    <property type="match status" value="1"/>
</dbReference>
<dbReference type="CDD" id="cd01129">
    <property type="entry name" value="PulE-GspE-like"/>
    <property type="match status" value="1"/>
</dbReference>
<dbReference type="InterPro" id="IPR027417">
    <property type="entry name" value="P-loop_NTPase"/>
</dbReference>
<dbReference type="Pfam" id="PF05157">
    <property type="entry name" value="MshEN"/>
    <property type="match status" value="1"/>
</dbReference>
<dbReference type="GO" id="GO:0016887">
    <property type="term" value="F:ATP hydrolysis activity"/>
    <property type="evidence" value="ECO:0007669"/>
    <property type="project" value="TreeGrafter"/>
</dbReference>
<proteinExistence type="inferred from homology"/>
<dbReference type="Gene3D" id="3.40.50.300">
    <property type="entry name" value="P-loop containing nucleotide triphosphate hydrolases"/>
    <property type="match status" value="1"/>
</dbReference>